<protein>
    <submittedName>
        <fullName evidence="1">Uncharacterized protein</fullName>
    </submittedName>
</protein>
<proteinExistence type="predicted"/>
<dbReference type="EMBL" id="JAYKXP010000002">
    <property type="protein sequence ID" value="KAK7060715.1"/>
    <property type="molecule type" value="Genomic_DNA"/>
</dbReference>
<dbReference type="Proteomes" id="UP001383192">
    <property type="component" value="Unassembled WGS sequence"/>
</dbReference>
<accession>A0AAW0E6Y1</accession>
<sequence length="138" mass="16307">MAFTGTRDLTIAGSATNIVHGDQYNSNTHIVKFIRVQQRTGRVLKQRRTRKKETELDLIDEYRDIRLGDIYRVQKTGSDERWEWEWDDEGQHALTKTGERTFYRAKLYGDDKMFTAITYTGRDASELWKEDFAAYRES</sequence>
<name>A0AAW0E6Y1_9AGAR</name>
<dbReference type="AlphaFoldDB" id="A0AAW0E6Y1"/>
<reference evidence="1 2" key="1">
    <citation type="submission" date="2024-01" db="EMBL/GenBank/DDBJ databases">
        <title>A draft genome for a cacao thread blight-causing isolate of Paramarasmius palmivorus.</title>
        <authorList>
            <person name="Baruah I.K."/>
            <person name="Bukari Y."/>
            <person name="Amoako-Attah I."/>
            <person name="Meinhardt L.W."/>
            <person name="Bailey B.A."/>
            <person name="Cohen S.P."/>
        </authorList>
    </citation>
    <scope>NUCLEOTIDE SEQUENCE [LARGE SCALE GENOMIC DNA]</scope>
    <source>
        <strain evidence="1 2">GH-12</strain>
    </source>
</reference>
<evidence type="ECO:0000313" key="2">
    <source>
        <dbReference type="Proteomes" id="UP001383192"/>
    </source>
</evidence>
<gene>
    <name evidence="1" type="ORF">VNI00_000446</name>
</gene>
<evidence type="ECO:0000313" key="1">
    <source>
        <dbReference type="EMBL" id="KAK7060715.1"/>
    </source>
</evidence>
<comment type="caution">
    <text evidence="1">The sequence shown here is derived from an EMBL/GenBank/DDBJ whole genome shotgun (WGS) entry which is preliminary data.</text>
</comment>
<organism evidence="1 2">
    <name type="scientific">Paramarasmius palmivorus</name>
    <dbReference type="NCBI Taxonomy" id="297713"/>
    <lineage>
        <taxon>Eukaryota</taxon>
        <taxon>Fungi</taxon>
        <taxon>Dikarya</taxon>
        <taxon>Basidiomycota</taxon>
        <taxon>Agaricomycotina</taxon>
        <taxon>Agaricomycetes</taxon>
        <taxon>Agaricomycetidae</taxon>
        <taxon>Agaricales</taxon>
        <taxon>Marasmiineae</taxon>
        <taxon>Marasmiaceae</taxon>
        <taxon>Paramarasmius</taxon>
    </lineage>
</organism>
<keyword evidence="2" id="KW-1185">Reference proteome</keyword>